<reference evidence="11" key="2">
    <citation type="submission" date="2009-11" db="EMBL/GenBank/DDBJ databases">
        <title>The Genome Sequence of Allomyces macrogynus strain ATCC 38327.</title>
        <authorList>
            <consortium name="The Broad Institute Genome Sequencing Platform"/>
            <person name="Russ C."/>
            <person name="Cuomo C."/>
            <person name="Shea T."/>
            <person name="Young S.K."/>
            <person name="Zeng Q."/>
            <person name="Koehrsen M."/>
            <person name="Haas B."/>
            <person name="Borodovsky M."/>
            <person name="Guigo R."/>
            <person name="Alvarado L."/>
            <person name="Berlin A."/>
            <person name="Borenstein D."/>
            <person name="Chen Z."/>
            <person name="Engels R."/>
            <person name="Freedman E."/>
            <person name="Gellesch M."/>
            <person name="Goldberg J."/>
            <person name="Griggs A."/>
            <person name="Gujja S."/>
            <person name="Heiman D."/>
            <person name="Hepburn T."/>
            <person name="Howarth C."/>
            <person name="Jen D."/>
            <person name="Larson L."/>
            <person name="Lewis B."/>
            <person name="Mehta T."/>
            <person name="Park D."/>
            <person name="Pearson M."/>
            <person name="Roberts A."/>
            <person name="Saif S."/>
            <person name="Shenoy N."/>
            <person name="Sisk P."/>
            <person name="Stolte C."/>
            <person name="Sykes S."/>
            <person name="Walk T."/>
            <person name="White J."/>
            <person name="Yandava C."/>
            <person name="Burger G."/>
            <person name="Gray M.W."/>
            <person name="Holland P.W.H."/>
            <person name="King N."/>
            <person name="Lang F.B.F."/>
            <person name="Roger A.J."/>
            <person name="Ruiz-Trillo I."/>
            <person name="Lander E."/>
            <person name="Nusbaum C."/>
        </authorList>
    </citation>
    <scope>NUCLEOTIDE SEQUENCE [LARGE SCALE GENOMIC DNA]</scope>
    <source>
        <strain evidence="11">ATCC 38327</strain>
    </source>
</reference>
<evidence type="ECO:0000256" key="4">
    <source>
        <dbReference type="ARBA" id="ARBA00022692"/>
    </source>
</evidence>
<dbReference type="EMBL" id="GG745385">
    <property type="protein sequence ID" value="KNE72899.1"/>
    <property type="molecule type" value="Genomic_DNA"/>
</dbReference>
<dbReference type="InterPro" id="IPR004648">
    <property type="entry name" value="Oligpept_transpt"/>
</dbReference>
<feature type="transmembrane region" description="Helical" evidence="9">
    <location>
        <begin position="76"/>
        <end position="99"/>
    </location>
</feature>
<sequence length="757" mass="84274">MAASDATAEKASPSQVEKQKSSFVVDEQFEHIVAEIAPTTDDQSTPSLTFRVWVLGLLFCVSLSFINQVFSFSTNGFYVTAYVATLLSFPLGKIMAATVPRVQFSLLGLKIDTNPGPFSIKEHVLIGIWGSTGAAGIYGTDNLVVQELFFNLDIGHGWSILFLLATSTLGFGISGVSRKFLVRPAHMIWPTVLPSVALYTAFHGVHTKAEEDAEKEENAKGQHGWSRMKMFTIAAIAAFFLYFIGPGYMATMLQYFPLLCWFAPNNPALNRIGSPKWGPGPLSFTLDLTALQPSLWMALPFWAAANQFASTVLFTWILTPAAWLGEWYGQPPTALPFNTSALFDKNGLKFTGNKKITLMNDKNELIDAVYDAHKPVFMSTYFIWSYFGSMGQFTSSIVHSIVWFGKDIVSRFSAARHDRDEYDIHCQLMDKYPEVPDTWYYLFFALTATLSIVTCHFSGVNMAWYYTIFAIVVAIVGTIPIAIVLATAGVSFGMNVISEFIIGCIEPGKPIVMMAFKCLAVTVTSQCVTLLADLKIGHYLKVPPRHVFISQLVSQFVAAFVAYFSMRWWLSNPDHRAWGIDEPQTGPGAPWTMRNYRIYYNASIIWGAIGPIRFFFESAYSLTIILGLVLGAVLPIVLKLADMYLPGSFWKFINVPILFSASSPGGNNAGLLSGFATAVFFQWFMYNKRQAWWKKYNYVLATGLDIGTALSALLVTLVLQNNGFSFPEWFLNDPNGNVERFGEYGDWCFLGLPEKLP</sequence>
<dbReference type="eggNOG" id="KOG2262">
    <property type="taxonomic scope" value="Eukaryota"/>
</dbReference>
<proteinExistence type="inferred from homology"/>
<comment type="similarity">
    <text evidence="2">Belongs to the oligopeptide OPT transporter family.</text>
</comment>
<keyword evidence="6" id="KW-0653">Protein transport</keyword>
<dbReference type="OrthoDB" id="9986677at2759"/>
<dbReference type="OMA" id="TIGMHYS"/>
<feature type="transmembrane region" description="Helical" evidence="9">
    <location>
        <begin position="665"/>
        <end position="686"/>
    </location>
</feature>
<dbReference type="PANTHER" id="PTHR22601">
    <property type="entry name" value="ISP4 LIKE PROTEIN"/>
    <property type="match status" value="1"/>
</dbReference>
<feature type="transmembrane region" description="Helical" evidence="9">
    <location>
        <begin position="230"/>
        <end position="249"/>
    </location>
</feature>
<dbReference type="Pfam" id="PF03169">
    <property type="entry name" value="OPT"/>
    <property type="match status" value="1"/>
</dbReference>
<evidence type="ECO:0000256" key="5">
    <source>
        <dbReference type="ARBA" id="ARBA00022856"/>
    </source>
</evidence>
<evidence type="ECO:0000256" key="6">
    <source>
        <dbReference type="ARBA" id="ARBA00022927"/>
    </source>
</evidence>
<feature type="transmembrane region" description="Helical" evidence="9">
    <location>
        <begin position="623"/>
        <end position="645"/>
    </location>
</feature>
<feature type="transmembrane region" description="Helical" evidence="9">
    <location>
        <begin position="511"/>
        <end position="534"/>
    </location>
</feature>
<evidence type="ECO:0000256" key="1">
    <source>
        <dbReference type="ARBA" id="ARBA00004141"/>
    </source>
</evidence>
<feature type="transmembrane region" description="Helical" evidence="9">
    <location>
        <begin position="158"/>
        <end position="177"/>
    </location>
</feature>
<feature type="transmembrane region" description="Helical" evidence="9">
    <location>
        <begin position="464"/>
        <end position="491"/>
    </location>
</feature>
<protein>
    <submittedName>
        <fullName evidence="10">OPT family small oligopeptide transporter</fullName>
    </submittedName>
</protein>
<dbReference type="NCBIfam" id="TIGR00727">
    <property type="entry name" value="ISP4_OPT"/>
    <property type="match status" value="1"/>
</dbReference>
<evidence type="ECO:0000256" key="3">
    <source>
        <dbReference type="ARBA" id="ARBA00022448"/>
    </source>
</evidence>
<dbReference type="GO" id="GO:0035673">
    <property type="term" value="F:oligopeptide transmembrane transporter activity"/>
    <property type="evidence" value="ECO:0007669"/>
    <property type="project" value="InterPro"/>
</dbReference>
<evidence type="ECO:0000256" key="7">
    <source>
        <dbReference type="ARBA" id="ARBA00022989"/>
    </source>
</evidence>
<keyword evidence="7 9" id="KW-1133">Transmembrane helix</keyword>
<feature type="transmembrane region" description="Helical" evidence="9">
    <location>
        <begin position="598"/>
        <end position="616"/>
    </location>
</feature>
<evidence type="ECO:0000256" key="8">
    <source>
        <dbReference type="ARBA" id="ARBA00023136"/>
    </source>
</evidence>
<dbReference type="InterPro" id="IPR004813">
    <property type="entry name" value="OPT"/>
</dbReference>
<organism evidence="10 11">
    <name type="scientific">Allomyces macrogynus (strain ATCC 38327)</name>
    <name type="common">Allomyces javanicus var. macrogynus</name>
    <dbReference type="NCBI Taxonomy" id="578462"/>
    <lineage>
        <taxon>Eukaryota</taxon>
        <taxon>Fungi</taxon>
        <taxon>Fungi incertae sedis</taxon>
        <taxon>Blastocladiomycota</taxon>
        <taxon>Blastocladiomycetes</taxon>
        <taxon>Blastocladiales</taxon>
        <taxon>Blastocladiaceae</taxon>
        <taxon>Allomyces</taxon>
    </lineage>
</organism>
<feature type="transmembrane region" description="Helical" evidence="9">
    <location>
        <begin position="52"/>
        <end position="70"/>
    </location>
</feature>
<dbReference type="VEuPathDB" id="FungiDB:AMAG_17138"/>
<dbReference type="AlphaFoldDB" id="A0A0L0TE78"/>
<feature type="transmembrane region" description="Helical" evidence="9">
    <location>
        <begin position="381"/>
        <end position="404"/>
    </location>
</feature>
<feature type="transmembrane region" description="Helical" evidence="9">
    <location>
        <begin position="546"/>
        <end position="566"/>
    </location>
</feature>
<dbReference type="GO" id="GO:0015031">
    <property type="term" value="P:protein transport"/>
    <property type="evidence" value="ECO:0007669"/>
    <property type="project" value="UniProtKB-KW"/>
</dbReference>
<keyword evidence="11" id="KW-1185">Reference proteome</keyword>
<feature type="transmembrane region" description="Helical" evidence="9">
    <location>
        <begin position="438"/>
        <end position="457"/>
    </location>
</feature>
<evidence type="ECO:0000313" key="10">
    <source>
        <dbReference type="EMBL" id="KNE72899.1"/>
    </source>
</evidence>
<evidence type="ECO:0000313" key="11">
    <source>
        <dbReference type="Proteomes" id="UP000054350"/>
    </source>
</evidence>
<dbReference type="Proteomes" id="UP000054350">
    <property type="component" value="Unassembled WGS sequence"/>
</dbReference>
<keyword evidence="3" id="KW-0813">Transport</keyword>
<keyword evidence="4 9" id="KW-0812">Transmembrane</keyword>
<comment type="subcellular location">
    <subcellularLocation>
        <location evidence="1">Membrane</location>
        <topology evidence="1">Multi-pass membrane protein</topology>
    </subcellularLocation>
</comment>
<dbReference type="NCBIfam" id="TIGR00728">
    <property type="entry name" value="OPT_sfam"/>
    <property type="match status" value="1"/>
</dbReference>
<evidence type="ECO:0000256" key="9">
    <source>
        <dbReference type="SAM" id="Phobius"/>
    </source>
</evidence>
<feature type="transmembrane region" description="Helical" evidence="9">
    <location>
        <begin position="295"/>
        <end position="318"/>
    </location>
</feature>
<feature type="transmembrane region" description="Helical" evidence="9">
    <location>
        <begin position="698"/>
        <end position="719"/>
    </location>
</feature>
<evidence type="ECO:0000256" key="2">
    <source>
        <dbReference type="ARBA" id="ARBA00008807"/>
    </source>
</evidence>
<accession>A0A0L0TE78</accession>
<keyword evidence="8 9" id="KW-0472">Membrane</keyword>
<name>A0A0L0TE78_ALLM3</name>
<keyword evidence="5" id="KW-0571">Peptide transport</keyword>
<dbReference type="GO" id="GO:0016020">
    <property type="term" value="C:membrane"/>
    <property type="evidence" value="ECO:0007669"/>
    <property type="project" value="UniProtKB-SubCell"/>
</dbReference>
<reference evidence="10 11" key="1">
    <citation type="submission" date="2009-11" db="EMBL/GenBank/DDBJ databases">
        <title>Annotation of Allomyces macrogynus ATCC 38327.</title>
        <authorList>
            <consortium name="The Broad Institute Genome Sequencing Platform"/>
            <person name="Russ C."/>
            <person name="Cuomo C."/>
            <person name="Burger G."/>
            <person name="Gray M.W."/>
            <person name="Holland P.W.H."/>
            <person name="King N."/>
            <person name="Lang F.B.F."/>
            <person name="Roger A.J."/>
            <person name="Ruiz-Trillo I."/>
            <person name="Young S.K."/>
            <person name="Zeng Q."/>
            <person name="Gargeya S."/>
            <person name="Fitzgerald M."/>
            <person name="Haas B."/>
            <person name="Abouelleil A."/>
            <person name="Alvarado L."/>
            <person name="Arachchi H.M."/>
            <person name="Berlin A."/>
            <person name="Chapman S.B."/>
            <person name="Gearin G."/>
            <person name="Goldberg J."/>
            <person name="Griggs A."/>
            <person name="Gujja S."/>
            <person name="Hansen M."/>
            <person name="Heiman D."/>
            <person name="Howarth C."/>
            <person name="Larimer J."/>
            <person name="Lui A."/>
            <person name="MacDonald P.J.P."/>
            <person name="McCowen C."/>
            <person name="Montmayeur A."/>
            <person name="Murphy C."/>
            <person name="Neiman D."/>
            <person name="Pearson M."/>
            <person name="Priest M."/>
            <person name="Roberts A."/>
            <person name="Saif S."/>
            <person name="Shea T."/>
            <person name="Sisk P."/>
            <person name="Stolte C."/>
            <person name="Sykes S."/>
            <person name="Wortman J."/>
            <person name="Nusbaum C."/>
            <person name="Birren B."/>
        </authorList>
    </citation>
    <scope>NUCLEOTIDE SEQUENCE [LARGE SCALE GENOMIC DNA]</scope>
    <source>
        <strain evidence="10 11">ATCC 38327</strain>
    </source>
</reference>
<gene>
    <name evidence="10" type="ORF">AMAG_17138</name>
</gene>